<evidence type="ECO:0000256" key="1">
    <source>
        <dbReference type="SAM" id="MobiDB-lite"/>
    </source>
</evidence>
<feature type="transmembrane region" description="Helical" evidence="2">
    <location>
        <begin position="70"/>
        <end position="93"/>
    </location>
</feature>
<dbReference type="GeneID" id="36938764"/>
<keyword evidence="2" id="KW-1133">Transmembrane helix</keyword>
<protein>
    <submittedName>
        <fullName evidence="3">Uncharacterized protein</fullName>
    </submittedName>
</protein>
<evidence type="ECO:0000256" key="2">
    <source>
        <dbReference type="SAM" id="Phobius"/>
    </source>
</evidence>
<gene>
    <name evidence="3" type="primary">orf640</name>
</gene>
<feature type="transmembrane region" description="Helical" evidence="2">
    <location>
        <begin position="39"/>
        <end position="58"/>
    </location>
</feature>
<feature type="transmembrane region" description="Helical" evidence="2">
    <location>
        <begin position="168"/>
        <end position="187"/>
    </location>
</feature>
<keyword evidence="2" id="KW-0472">Membrane</keyword>
<feature type="transmembrane region" description="Helical" evidence="2">
    <location>
        <begin position="138"/>
        <end position="156"/>
    </location>
</feature>
<feature type="transmembrane region" description="Helical" evidence="2">
    <location>
        <begin position="199"/>
        <end position="218"/>
    </location>
</feature>
<feature type="transmembrane region" description="Helical" evidence="2">
    <location>
        <begin position="6"/>
        <end position="27"/>
    </location>
</feature>
<dbReference type="EMBL" id="MG602719">
    <property type="protein sequence ID" value="AWA82235.1"/>
    <property type="molecule type" value="Genomic_DNA"/>
</dbReference>
<accession>A0A2S0S4G0</accession>
<dbReference type="AlphaFoldDB" id="A0A2S0S4G0"/>
<proteinExistence type="predicted"/>
<organism evidence="3">
    <name type="scientific">Cantharellus lutescens</name>
    <dbReference type="NCBI Taxonomy" id="104198"/>
    <lineage>
        <taxon>Eukaryota</taxon>
        <taxon>Fungi</taxon>
        <taxon>Dikarya</taxon>
        <taxon>Basidiomycota</taxon>
        <taxon>Agaricomycotina</taxon>
        <taxon>Agaricomycetes</taxon>
        <taxon>Cantharellales</taxon>
        <taxon>Hydnaceae</taxon>
        <taxon>Cantharellus</taxon>
    </lineage>
</organism>
<keyword evidence="3" id="KW-0496">Mitochondrion</keyword>
<dbReference type="RefSeq" id="YP_009486110.1">
    <property type="nucleotide sequence ID" value="NC_037757.1"/>
</dbReference>
<sequence length="640" mass="75839">MKTIFNLLIINLTFFFHYLNNLVKLVYQIPSTILIKNIYFNLLLVTGITVLILIRLGYLQVNLFDLYTIIHSNLLTLLILSFMLITLTTYIVYILMNFCYRVYCTCCYIDELIIYSLSQGNKDSMKISNSNFIRLDILILYILKNIFFILFSLYILHNIYNILDIDIFIIFILFIFSSSIAYLWLRWNDPYSLDNNYKNFNLLFLLLVFTLYVIYIYLAPELVQKFMFYFTDKSFLDTNTILSIKESKKAILPTTKIVPKLDITTEEMQKHLDNPFKTSWADIDPDGSFIYGNNLTHFAYTFSFRNNENTDISLSYFYFSMEEFLAYAKMKYWMGSKLGYDQFYFKNWDQSKLNWNLRQFYALAQNNITVPEYFKDLRDIHRDFLNFLTLPKRLTEECDEFFMLYGMILESQNRHYLGLLEEVDDDDNVLFKVVSYLSLCNAKLKLDIRYADLFPYLYKIPNNSYFTLLNYNEPQIKLIIDINNIYKYTYKDDAFSDKFLGKYANYLSNNLILNNFNNSSTLCMFKSLDEVGFLTTLRISPIRIIFNDMNLDVIEISKFAEEEWNHKDQIKLMNEEMLKAAETDPYVINITKPSTSNQTEPPISNQTEPSLENSNDWSNSNPSKLSVFKKGLLKVKKLFS</sequence>
<geneLocation type="mitochondrion" evidence="3"/>
<feature type="region of interest" description="Disordered" evidence="1">
    <location>
        <begin position="591"/>
        <end position="623"/>
    </location>
</feature>
<keyword evidence="2" id="KW-0812">Transmembrane</keyword>
<feature type="compositionally biased region" description="Polar residues" evidence="1">
    <location>
        <begin position="591"/>
        <end position="622"/>
    </location>
</feature>
<evidence type="ECO:0000313" key="3">
    <source>
        <dbReference type="EMBL" id="AWA82235.1"/>
    </source>
</evidence>
<name>A0A2S0S4G0_9AGAM</name>
<reference evidence="3" key="1">
    <citation type="journal article" date="2018" name="Int. J. Biol. Macromol.">
        <title>Characterization of the mitochondrial genomes of three species in the ectomycorrhizal genus Cantharellus and phylogeny of Agaricomycetes.</title>
        <authorList>
            <person name="Li Q."/>
            <person name="Liao M."/>
            <person name="Yang M."/>
            <person name="Xiong C."/>
            <person name="Jin X."/>
            <person name="Chen Z."/>
            <person name="Huang W."/>
        </authorList>
    </citation>
    <scope>NUCLEOTIDE SEQUENCE</scope>
    <source>
        <strain evidence="3">S144</strain>
    </source>
</reference>